<dbReference type="RefSeq" id="WP_036135786.1">
    <property type="nucleotide sequence ID" value="NZ_AUHT01000004.1"/>
</dbReference>
<protein>
    <recommendedName>
        <fullName evidence="1">Antitoxin Xre/MbcA/ParS-like toxin-binding domain-containing protein</fullName>
    </recommendedName>
</protein>
<sequence length="128" mass="14106">MEASLHAEQTRKDLARTVTSLFDKWGLEGEQQAQLLGMPGNGPEACAEYRAGQQALPDEPETLDRVGYLLGIHAGLRLLFPEDEAIRFGWVKMRNQSLDGRTPLDVMLSEGLVGVARVARLVDFQGGR</sequence>
<evidence type="ECO:0000313" key="2">
    <source>
        <dbReference type="EMBL" id="KGO99725.1"/>
    </source>
</evidence>
<organism evidence="2 3">
    <name type="scientific">Lysobacter defluvii IMMIB APB-9 = DSM 18482</name>
    <dbReference type="NCBI Taxonomy" id="1385515"/>
    <lineage>
        <taxon>Bacteria</taxon>
        <taxon>Pseudomonadati</taxon>
        <taxon>Pseudomonadota</taxon>
        <taxon>Gammaproteobacteria</taxon>
        <taxon>Lysobacterales</taxon>
        <taxon>Lysobacteraceae</taxon>
        <taxon>Novilysobacter</taxon>
    </lineage>
</organism>
<proteinExistence type="predicted"/>
<dbReference type="AlphaFoldDB" id="A0A0A0M9H8"/>
<evidence type="ECO:0000259" key="1">
    <source>
        <dbReference type="Pfam" id="PF09722"/>
    </source>
</evidence>
<comment type="caution">
    <text evidence="2">The sequence shown here is derived from an EMBL/GenBank/DDBJ whole genome shotgun (WGS) entry which is preliminary data.</text>
</comment>
<keyword evidence="3" id="KW-1185">Reference proteome</keyword>
<dbReference type="InterPro" id="IPR024467">
    <property type="entry name" value="Xre/MbcA/ParS-like_toxin-bd"/>
</dbReference>
<evidence type="ECO:0000313" key="3">
    <source>
        <dbReference type="Proteomes" id="UP000030003"/>
    </source>
</evidence>
<dbReference type="Proteomes" id="UP000030003">
    <property type="component" value="Unassembled WGS sequence"/>
</dbReference>
<feature type="domain" description="Antitoxin Xre/MbcA/ParS-like toxin-binding" evidence="1">
    <location>
        <begin position="76"/>
        <end position="123"/>
    </location>
</feature>
<dbReference type="OrthoDB" id="117888at2"/>
<reference evidence="2 3" key="1">
    <citation type="submission" date="2013-08" db="EMBL/GenBank/DDBJ databases">
        <title>Genomic analysis of Lysobacter defluvii.</title>
        <authorList>
            <person name="Wang Q."/>
            <person name="Wang G."/>
        </authorList>
    </citation>
    <scope>NUCLEOTIDE SEQUENCE [LARGE SCALE GENOMIC DNA]</scope>
    <source>
        <strain evidence="2 3">IMMIB APB-9</strain>
    </source>
</reference>
<dbReference type="Pfam" id="PF09722">
    <property type="entry name" value="Xre_MbcA_ParS_C"/>
    <property type="match status" value="1"/>
</dbReference>
<dbReference type="EMBL" id="AVBH01000005">
    <property type="protein sequence ID" value="KGO99725.1"/>
    <property type="molecule type" value="Genomic_DNA"/>
</dbReference>
<dbReference type="eggNOG" id="COG5642">
    <property type="taxonomic scope" value="Bacteria"/>
</dbReference>
<name>A0A0A0M9H8_9GAMM</name>
<accession>A0A0A0M9H8</accession>
<gene>
    <name evidence="2" type="ORF">N791_07665</name>
</gene>